<evidence type="ECO:0000313" key="2">
    <source>
        <dbReference type="Proteomes" id="UP000245631"/>
    </source>
</evidence>
<dbReference type="GeneID" id="61049569"/>
<organism evidence="1 2">
    <name type="scientific">Rhizobium loti</name>
    <name type="common">Mesorhizobium loti</name>
    <dbReference type="NCBI Taxonomy" id="381"/>
    <lineage>
        <taxon>Bacteria</taxon>
        <taxon>Pseudomonadati</taxon>
        <taxon>Pseudomonadota</taxon>
        <taxon>Alphaproteobacteria</taxon>
        <taxon>Hyphomicrobiales</taxon>
        <taxon>Phyllobacteriaceae</taxon>
        <taxon>Mesorhizobium</taxon>
    </lineage>
</organism>
<evidence type="ECO:0000313" key="1">
    <source>
        <dbReference type="EMBL" id="PWJ93533.1"/>
    </source>
</evidence>
<dbReference type="AlphaFoldDB" id="A0A8E3B771"/>
<dbReference type="RefSeq" id="WP_109658752.1">
    <property type="nucleotide sequence ID" value="NZ_QGGH01000001.1"/>
</dbReference>
<sequence>MAGLDGSELVEVIKNGVKILVQLRDLSNRVRIIEHEGTSRKVRISDGGARIRMMNDGASSVVIPTDADGSFEDGAPNAFEVEQAGAGAVTILFAAGVTVDTAETLVTAKQFAVLYLVRVGANHWHCSGYQVAA</sequence>
<dbReference type="Proteomes" id="UP000245631">
    <property type="component" value="Unassembled WGS sequence"/>
</dbReference>
<protein>
    <submittedName>
        <fullName evidence="1">Uncharacterized protein</fullName>
    </submittedName>
</protein>
<gene>
    <name evidence="1" type="ORF">C8D77_101212</name>
</gene>
<reference evidence="1 2" key="1">
    <citation type="submission" date="2018-05" db="EMBL/GenBank/DDBJ databases">
        <title>Genomic Encyclopedia of Type Strains, Phase IV (KMG-IV): sequencing the most valuable type-strain genomes for metagenomic binning, comparative biology and taxonomic classification.</title>
        <authorList>
            <person name="Goeker M."/>
        </authorList>
    </citation>
    <scope>NUCLEOTIDE SEQUENCE [LARGE SCALE GENOMIC DNA]</scope>
    <source>
        <strain evidence="1 2">DSM 2626</strain>
    </source>
</reference>
<name>A0A8E3B771_RHILI</name>
<comment type="caution">
    <text evidence="1">The sequence shown here is derived from an EMBL/GenBank/DDBJ whole genome shotgun (WGS) entry which is preliminary data.</text>
</comment>
<accession>A0A8E3B771</accession>
<dbReference type="EMBL" id="QGGH01000001">
    <property type="protein sequence ID" value="PWJ93533.1"/>
    <property type="molecule type" value="Genomic_DNA"/>
</dbReference>
<proteinExistence type="predicted"/>